<dbReference type="PANTHER" id="PTHR40761:SF1">
    <property type="entry name" value="CONSERVED INTEGRAL MEMBRANE ALANINE VALINE AND LEUCINE RICH PROTEIN-RELATED"/>
    <property type="match status" value="1"/>
</dbReference>
<dbReference type="Proteomes" id="UP000377595">
    <property type="component" value="Unassembled WGS sequence"/>
</dbReference>
<keyword evidence="1" id="KW-1133">Transmembrane helix</keyword>
<proteinExistence type="predicted"/>
<reference evidence="2 3" key="1">
    <citation type="submission" date="2019-10" db="EMBL/GenBank/DDBJ databases">
        <title>Whole genome shotgun sequence of Acrocarpospora pleiomorpha NBRC 16267.</title>
        <authorList>
            <person name="Ichikawa N."/>
            <person name="Kimura A."/>
            <person name="Kitahashi Y."/>
            <person name="Komaki H."/>
            <person name="Oguchi A."/>
        </authorList>
    </citation>
    <scope>NUCLEOTIDE SEQUENCE [LARGE SCALE GENOMIC DNA]</scope>
    <source>
        <strain evidence="2 3">NBRC 16267</strain>
    </source>
</reference>
<name>A0A5M3Y2P7_9ACTN</name>
<evidence type="ECO:0000313" key="2">
    <source>
        <dbReference type="EMBL" id="GES26021.1"/>
    </source>
</evidence>
<protein>
    <submittedName>
        <fullName evidence="2">Uncharacterized protein</fullName>
    </submittedName>
</protein>
<keyword evidence="1" id="KW-0812">Transmembrane</keyword>
<feature type="transmembrane region" description="Helical" evidence="1">
    <location>
        <begin position="58"/>
        <end position="80"/>
    </location>
</feature>
<keyword evidence="3" id="KW-1185">Reference proteome</keyword>
<sequence>MGAGRRRDSPALAAPIAAARALPPIGRAVALGIATGIGFAFTATFMRNSTIILRADPAALATSWQVYAMVATGIGSFFLLQNTLQSGPLIAAQPALTISDPVASVLYGIMLFDEQLRSGAWIIPELTGIALMVYGSILLARSPAIHQLKADSPTQPSPK</sequence>
<evidence type="ECO:0000256" key="1">
    <source>
        <dbReference type="SAM" id="Phobius"/>
    </source>
</evidence>
<feature type="transmembrane region" description="Helical" evidence="1">
    <location>
        <begin position="25"/>
        <end position="46"/>
    </location>
</feature>
<dbReference type="Gene3D" id="1.10.3730.20">
    <property type="match status" value="1"/>
</dbReference>
<dbReference type="EMBL" id="BLAF01000077">
    <property type="protein sequence ID" value="GES26021.1"/>
    <property type="molecule type" value="Genomic_DNA"/>
</dbReference>
<organism evidence="2 3">
    <name type="scientific">Acrocarpospora pleiomorpha</name>
    <dbReference type="NCBI Taxonomy" id="90975"/>
    <lineage>
        <taxon>Bacteria</taxon>
        <taxon>Bacillati</taxon>
        <taxon>Actinomycetota</taxon>
        <taxon>Actinomycetes</taxon>
        <taxon>Streptosporangiales</taxon>
        <taxon>Streptosporangiaceae</taxon>
        <taxon>Acrocarpospora</taxon>
    </lineage>
</organism>
<evidence type="ECO:0000313" key="3">
    <source>
        <dbReference type="Proteomes" id="UP000377595"/>
    </source>
</evidence>
<feature type="transmembrane region" description="Helical" evidence="1">
    <location>
        <begin position="120"/>
        <end position="140"/>
    </location>
</feature>
<gene>
    <name evidence="2" type="ORF">Aple_089200</name>
</gene>
<comment type="caution">
    <text evidence="2">The sequence shown here is derived from an EMBL/GenBank/DDBJ whole genome shotgun (WGS) entry which is preliminary data.</text>
</comment>
<accession>A0A5M3Y2P7</accession>
<dbReference type="PANTHER" id="PTHR40761">
    <property type="entry name" value="CONSERVED INTEGRAL MEMBRANE ALANINE VALINE AND LEUCINE RICH PROTEIN-RELATED"/>
    <property type="match status" value="1"/>
</dbReference>
<dbReference type="AlphaFoldDB" id="A0A5M3Y2P7"/>
<keyword evidence="1" id="KW-0472">Membrane</keyword>